<sequence length="168" mass="17551">MPAQPAARSWRHRVAVAHTASTALLATAIVPDPFGRRRRGSGYRDYLAHQVPVDAVMRRLAPALSGLSALTGVAALVAGATRRPAPAGAAAGGALRVGAVGAVAAAAALAVRVHVPINQRLRSWSPEREPPGWRLERARWERAHVLRRAAVAAALACALSAHRVAGRS</sequence>
<protein>
    <recommendedName>
        <fullName evidence="4">DUF1772 domain-containing protein</fullName>
    </recommendedName>
</protein>
<dbReference type="Proteomes" id="UP001501195">
    <property type="component" value="Unassembled WGS sequence"/>
</dbReference>
<reference evidence="3" key="1">
    <citation type="journal article" date="2019" name="Int. J. Syst. Evol. Microbiol.">
        <title>The Global Catalogue of Microorganisms (GCM) 10K type strain sequencing project: providing services to taxonomists for standard genome sequencing and annotation.</title>
        <authorList>
            <consortium name="The Broad Institute Genomics Platform"/>
            <consortium name="The Broad Institute Genome Sequencing Center for Infectious Disease"/>
            <person name="Wu L."/>
            <person name="Ma J."/>
        </authorList>
    </citation>
    <scope>NUCLEOTIDE SEQUENCE [LARGE SCALE GENOMIC DNA]</scope>
    <source>
        <strain evidence="3">JCM 18126</strain>
    </source>
</reference>
<organism evidence="2 3">
    <name type="scientific">Kineococcus glutinatus</name>
    <dbReference type="NCBI Taxonomy" id="1070872"/>
    <lineage>
        <taxon>Bacteria</taxon>
        <taxon>Bacillati</taxon>
        <taxon>Actinomycetota</taxon>
        <taxon>Actinomycetes</taxon>
        <taxon>Kineosporiales</taxon>
        <taxon>Kineosporiaceae</taxon>
        <taxon>Kineococcus</taxon>
    </lineage>
</organism>
<evidence type="ECO:0000313" key="3">
    <source>
        <dbReference type="Proteomes" id="UP001501195"/>
    </source>
</evidence>
<accession>A0ABP9HD87</accession>
<feature type="transmembrane region" description="Helical" evidence="1">
    <location>
        <begin position="60"/>
        <end position="81"/>
    </location>
</feature>
<keyword evidence="3" id="KW-1185">Reference proteome</keyword>
<keyword evidence="1" id="KW-0472">Membrane</keyword>
<keyword evidence="1" id="KW-1133">Transmembrane helix</keyword>
<keyword evidence="1" id="KW-0812">Transmembrane</keyword>
<name>A0ABP9HD87_9ACTN</name>
<evidence type="ECO:0000256" key="1">
    <source>
        <dbReference type="SAM" id="Phobius"/>
    </source>
</evidence>
<dbReference type="RefSeq" id="WP_345711077.1">
    <property type="nucleotide sequence ID" value="NZ_BAABIL010000100.1"/>
</dbReference>
<feature type="transmembrane region" description="Helical" evidence="1">
    <location>
        <begin position="93"/>
        <end position="115"/>
    </location>
</feature>
<gene>
    <name evidence="2" type="ORF">GCM10023225_08080</name>
</gene>
<evidence type="ECO:0000313" key="2">
    <source>
        <dbReference type="EMBL" id="GAA4968011.1"/>
    </source>
</evidence>
<evidence type="ECO:0008006" key="4">
    <source>
        <dbReference type="Google" id="ProtNLM"/>
    </source>
</evidence>
<proteinExistence type="predicted"/>
<comment type="caution">
    <text evidence="2">The sequence shown here is derived from an EMBL/GenBank/DDBJ whole genome shotgun (WGS) entry which is preliminary data.</text>
</comment>
<dbReference type="EMBL" id="BAABIL010000100">
    <property type="protein sequence ID" value="GAA4968011.1"/>
    <property type="molecule type" value="Genomic_DNA"/>
</dbReference>